<evidence type="ECO:0000256" key="5">
    <source>
        <dbReference type="ARBA" id="ARBA00022676"/>
    </source>
</evidence>
<dbReference type="HAMAP" id="MF_00484">
    <property type="entry name" value="Glycogen_synth"/>
    <property type="match status" value="1"/>
</dbReference>
<evidence type="ECO:0000313" key="13">
    <source>
        <dbReference type="Proteomes" id="UP000029120"/>
    </source>
</evidence>
<evidence type="ECO:0000256" key="10">
    <source>
        <dbReference type="SAM" id="MobiDB-lite"/>
    </source>
</evidence>
<feature type="coiled-coil region" evidence="9">
    <location>
        <begin position="363"/>
        <end position="453"/>
    </location>
</feature>
<reference evidence="13" key="1">
    <citation type="journal article" date="2015" name="Nat. Plants">
        <title>Genome expansion of Arabis alpina linked with retrotransposition and reduced symmetric DNA methylation.</title>
        <authorList>
            <person name="Willing E.M."/>
            <person name="Rawat V."/>
            <person name="Mandakova T."/>
            <person name="Maumus F."/>
            <person name="James G.V."/>
            <person name="Nordstroem K.J."/>
            <person name="Becker C."/>
            <person name="Warthmann N."/>
            <person name="Chica C."/>
            <person name="Szarzynska B."/>
            <person name="Zytnicki M."/>
            <person name="Albani M.C."/>
            <person name="Kiefer C."/>
            <person name="Bergonzi S."/>
            <person name="Castaings L."/>
            <person name="Mateos J.L."/>
            <person name="Berns M.C."/>
            <person name="Bujdoso N."/>
            <person name="Piofczyk T."/>
            <person name="de Lorenzo L."/>
            <person name="Barrero-Sicilia C."/>
            <person name="Mateos I."/>
            <person name="Piednoel M."/>
            <person name="Hagmann J."/>
            <person name="Chen-Min-Tao R."/>
            <person name="Iglesias-Fernandez R."/>
            <person name="Schuster S.C."/>
            <person name="Alonso-Blanco C."/>
            <person name="Roudier F."/>
            <person name="Carbonero P."/>
            <person name="Paz-Ares J."/>
            <person name="Davis S.J."/>
            <person name="Pecinka A."/>
            <person name="Quesneville H."/>
            <person name="Colot V."/>
            <person name="Lysak M.A."/>
            <person name="Weigel D."/>
            <person name="Coupland G."/>
            <person name="Schneeberger K."/>
        </authorList>
    </citation>
    <scope>NUCLEOTIDE SEQUENCE [LARGE SCALE GENOMIC DNA]</scope>
    <source>
        <strain evidence="13">cv. Pajares</strain>
    </source>
</reference>
<proteinExistence type="inferred from homology"/>
<dbReference type="Proteomes" id="UP000029120">
    <property type="component" value="Chromosome 7"/>
</dbReference>
<protein>
    <recommendedName>
        <fullName evidence="4">starch synthase</fullName>
        <ecNumber evidence="4">2.4.1.21</ecNumber>
    </recommendedName>
</protein>
<comment type="similarity">
    <text evidence="3">Belongs to the glycosyltransferase 1 family. Bacterial/plant glycogen synthase subfamily.</text>
</comment>
<dbReference type="GO" id="GO:0009507">
    <property type="term" value="C:chloroplast"/>
    <property type="evidence" value="ECO:0007669"/>
    <property type="project" value="EnsemblPlants"/>
</dbReference>
<dbReference type="CDD" id="cd03791">
    <property type="entry name" value="GT5_Glycogen_synthase_DULL1-like"/>
    <property type="match status" value="1"/>
</dbReference>
<feature type="region of interest" description="Disordered" evidence="10">
    <location>
        <begin position="54"/>
        <end position="144"/>
    </location>
</feature>
<dbReference type="GO" id="GO:0004373">
    <property type="term" value="F:alpha-1,4-glucan glucosyltransferase (UDP-glucose donor) activity"/>
    <property type="evidence" value="ECO:0007669"/>
    <property type="project" value="InterPro"/>
</dbReference>
<dbReference type="EMBL" id="CM002875">
    <property type="protein sequence ID" value="KFK28501.1"/>
    <property type="molecule type" value="Genomic_DNA"/>
</dbReference>
<keyword evidence="13" id="KW-1185">Reference proteome</keyword>
<dbReference type="SUPFAM" id="SSF53756">
    <property type="entry name" value="UDP-Glycosyltransferase/glycogen phosphorylase"/>
    <property type="match status" value="1"/>
</dbReference>
<evidence type="ECO:0000256" key="4">
    <source>
        <dbReference type="ARBA" id="ARBA00012588"/>
    </source>
</evidence>
<evidence type="ECO:0000256" key="9">
    <source>
        <dbReference type="SAM" id="Coils"/>
    </source>
</evidence>
<feature type="coiled-coil region" evidence="9">
    <location>
        <begin position="201"/>
        <end position="321"/>
    </location>
</feature>
<dbReference type="InterPro" id="IPR013534">
    <property type="entry name" value="Starch_synth_cat_dom"/>
</dbReference>
<evidence type="ECO:0000256" key="7">
    <source>
        <dbReference type="ARBA" id="ARBA00022922"/>
    </source>
</evidence>
<dbReference type="EC" id="2.4.1.21" evidence="4"/>
<feature type="compositionally biased region" description="Polar residues" evidence="10">
    <location>
        <begin position="112"/>
        <end position="123"/>
    </location>
</feature>
<evidence type="ECO:0000259" key="11">
    <source>
        <dbReference type="Pfam" id="PF08323"/>
    </source>
</evidence>
<gene>
    <name evidence="12" type="ordered locus">AALP_Aa7g004200</name>
</gene>
<dbReference type="NCBIfam" id="NF001905">
    <property type="entry name" value="PRK00654.2-4"/>
    <property type="match status" value="1"/>
</dbReference>
<dbReference type="OrthoDB" id="2018403at2759"/>
<feature type="compositionally biased region" description="Basic and acidic residues" evidence="10">
    <location>
        <begin position="102"/>
        <end position="111"/>
    </location>
</feature>
<accession>A0A087GF49</accession>
<keyword evidence="5" id="KW-0328">Glycosyltransferase</keyword>
<keyword evidence="6" id="KW-0808">Transferase</keyword>
<dbReference type="GO" id="GO:0019252">
    <property type="term" value="P:starch biosynthetic process"/>
    <property type="evidence" value="ECO:0007669"/>
    <property type="project" value="UniProtKB-UniPathway"/>
</dbReference>
<dbReference type="Pfam" id="PF13692">
    <property type="entry name" value="Glyco_trans_1_4"/>
    <property type="match status" value="1"/>
</dbReference>
<dbReference type="GO" id="GO:0009011">
    <property type="term" value="F:alpha-1,4-glucan glucosyltransferase (ADP-glucose donor) activity"/>
    <property type="evidence" value="ECO:0007669"/>
    <property type="project" value="UniProtKB-EC"/>
</dbReference>
<evidence type="ECO:0000313" key="12">
    <source>
        <dbReference type="EMBL" id="KFK28501.1"/>
    </source>
</evidence>
<dbReference type="Pfam" id="PF08323">
    <property type="entry name" value="Glyco_transf_5"/>
    <property type="match status" value="1"/>
</dbReference>
<dbReference type="PANTHER" id="PTHR46083">
    <property type="match status" value="1"/>
</dbReference>
<evidence type="ECO:0000256" key="8">
    <source>
        <dbReference type="ARBA" id="ARBA00022946"/>
    </source>
</evidence>
<dbReference type="OMA" id="ANDRINP"/>
<comment type="pathway">
    <text evidence="2">Glycan biosynthesis; starch biosynthesis.</text>
</comment>
<evidence type="ECO:0000256" key="3">
    <source>
        <dbReference type="ARBA" id="ARBA00010281"/>
    </source>
</evidence>
<dbReference type="eggNOG" id="ENOG502R4VJ">
    <property type="taxonomic scope" value="Eukaryota"/>
</dbReference>
<dbReference type="PROSITE" id="PS51257">
    <property type="entry name" value="PROKAR_LIPOPROTEIN"/>
    <property type="match status" value="1"/>
</dbReference>
<feature type="domain" description="Starch synthase catalytic" evidence="11">
    <location>
        <begin position="532"/>
        <end position="771"/>
    </location>
</feature>
<dbReference type="NCBIfam" id="TIGR02095">
    <property type="entry name" value="glgA"/>
    <property type="match status" value="1"/>
</dbReference>
<dbReference type="Gene3D" id="3.40.50.2000">
    <property type="entry name" value="Glycogen Phosphorylase B"/>
    <property type="match status" value="2"/>
</dbReference>
<name>A0A087GF49_ARAAL</name>
<keyword evidence="9" id="KW-0175">Coiled coil</keyword>
<dbReference type="AlphaFoldDB" id="A0A087GF49"/>
<dbReference type="Gramene" id="KFK28501">
    <property type="protein sequence ID" value="KFK28501"/>
    <property type="gene ID" value="AALP_AA7G004200"/>
</dbReference>
<dbReference type="UniPathway" id="UPA00152"/>
<evidence type="ECO:0000256" key="2">
    <source>
        <dbReference type="ARBA" id="ARBA00004727"/>
    </source>
</evidence>
<keyword evidence="8" id="KW-0809">Transit peptide</keyword>
<evidence type="ECO:0000256" key="1">
    <source>
        <dbReference type="ARBA" id="ARBA00001478"/>
    </source>
</evidence>
<comment type="catalytic activity">
    <reaction evidence="1">
        <text>[(1-&gt;4)-alpha-D-glucosyl](n) + ADP-alpha-D-glucose = [(1-&gt;4)-alpha-D-glucosyl](n+1) + ADP + H(+)</text>
        <dbReference type="Rhea" id="RHEA:18189"/>
        <dbReference type="Rhea" id="RHEA-COMP:9584"/>
        <dbReference type="Rhea" id="RHEA-COMP:9587"/>
        <dbReference type="ChEBI" id="CHEBI:15378"/>
        <dbReference type="ChEBI" id="CHEBI:15444"/>
        <dbReference type="ChEBI" id="CHEBI:57498"/>
        <dbReference type="ChEBI" id="CHEBI:456216"/>
        <dbReference type="EC" id="2.4.1.21"/>
    </reaction>
</comment>
<dbReference type="PANTHER" id="PTHR46083:SF2">
    <property type="entry name" value="STARCH SYNTHASE 4, CHLOROPLASTIC_AMYLOPLASTIC-RELATED"/>
    <property type="match status" value="1"/>
</dbReference>
<evidence type="ECO:0000256" key="6">
    <source>
        <dbReference type="ARBA" id="ARBA00022679"/>
    </source>
</evidence>
<organism evidence="12 13">
    <name type="scientific">Arabis alpina</name>
    <name type="common">Alpine rock-cress</name>
    <dbReference type="NCBI Taxonomy" id="50452"/>
    <lineage>
        <taxon>Eukaryota</taxon>
        <taxon>Viridiplantae</taxon>
        <taxon>Streptophyta</taxon>
        <taxon>Embryophyta</taxon>
        <taxon>Tracheophyta</taxon>
        <taxon>Spermatophyta</taxon>
        <taxon>Magnoliopsida</taxon>
        <taxon>eudicotyledons</taxon>
        <taxon>Gunneridae</taxon>
        <taxon>Pentapetalae</taxon>
        <taxon>rosids</taxon>
        <taxon>malvids</taxon>
        <taxon>Brassicales</taxon>
        <taxon>Brassicaceae</taxon>
        <taxon>Arabideae</taxon>
        <taxon>Arabis</taxon>
    </lineage>
</organism>
<dbReference type="FunFam" id="3.40.50.2000:FF:000260">
    <property type="entry name" value="Starch synthase, chloroplastic/amyloplastic"/>
    <property type="match status" value="1"/>
</dbReference>
<keyword evidence="7" id="KW-0750">Starch biosynthesis</keyword>
<dbReference type="InterPro" id="IPR011835">
    <property type="entry name" value="GS/SS"/>
</dbReference>
<sequence>MTTTKLSSCFLSYGLVGISCEREHGRFFYLPSSSSRRLLPVSCKIRQQRGFDKRQEIKKGAFPEPILPVNSEIHRSSDGESEPENGLAESVTSLESTEDNNADEKTEKSDDIQTTEVTRYQNKSAKKKEENAPAAIDMGHDDGQNLDNLTVPEVARALSINKSGGEQFSEGQYGELMTMIRNAEKNILRLDQARTTALDDLNKILSEKEALQGEINVLEMKLAETDERIKTAAQEKERVGILEEELEKLRHEMISPLESDGYILALSKELETLKMENISLRKDIEMLKTELHNVKDTDERVVVLEKECSGLESSVKDLESKLSVSQEDVSKLSSLKTECTDLWTKVESLQLLLDRATKQAEQAVLVLQQNQDLRNKVDKIEESLKEANVYKESSEKIQQYNELMQHKVKLLEERLEKSDAEIFSYVQLYQESIKEFQETLESLKEETKRKARDEPVDDMPWDYWSRLLLTVDGWLLEKKIASDDADSLREMVWKKDRRIHDTYINVKDKSERDAISAFLKLVASPTSSGLYVVHIAAEMAPVAKVGGLGDVVAGLGKALQRRGHLVEIILPKYDCMQYDRVRDLRALDTVVESYFDGKLYKNKIWVGTVEGLPVHFIEPQHPSKFFWRGQFYGEQDDFKRFSYFSRAALELLLQSGKKPDIIHCHDWQTAFVAPLYWDLYAPKGLDSARICFTCHNFEYQGTSSASELGSCGLDVNQLNRPDRMQDHSSGDRVNPVKGAIIFSNIVTTVSPTYAQEVRTPEGGKGLHSTLNFHSKKFIGILNGIDTDSWNPATDPFLKAQFNAKDLQGKEENKYALRKQLGLSSAESRRPLVGCITRLVPQKGVHLIRHAIYRTLELGGQFVLLGSSPVPHIQREFEGIELQFKTHDHVRLLLKYDEALSHSIYAASDMFIIPSIFEPCGLTQMISMRYGSIPIARKTGGLNDSVFDIDDDTIPTQFQNGFTFQSADEQGLNYALERAFDHYKKDEEKWKRLVEKVMSIDFSWGSSATQYEELYTRSVARARASANRT</sequence>